<organism evidence="2 3">
    <name type="scientific">Blepharisma stoltei</name>
    <dbReference type="NCBI Taxonomy" id="1481888"/>
    <lineage>
        <taxon>Eukaryota</taxon>
        <taxon>Sar</taxon>
        <taxon>Alveolata</taxon>
        <taxon>Ciliophora</taxon>
        <taxon>Postciliodesmatophora</taxon>
        <taxon>Heterotrichea</taxon>
        <taxon>Heterotrichida</taxon>
        <taxon>Blepharismidae</taxon>
        <taxon>Blepharisma</taxon>
    </lineage>
</organism>
<accession>A0AAU9K5M5</accession>
<dbReference type="EMBL" id="CAJZBQ010000060">
    <property type="protein sequence ID" value="CAG9334868.1"/>
    <property type="molecule type" value="Genomic_DNA"/>
</dbReference>
<reference evidence="2" key="1">
    <citation type="submission" date="2021-09" db="EMBL/GenBank/DDBJ databases">
        <authorList>
            <consortium name="AG Swart"/>
            <person name="Singh M."/>
            <person name="Singh A."/>
            <person name="Seah K."/>
            <person name="Emmerich C."/>
        </authorList>
    </citation>
    <scope>NUCLEOTIDE SEQUENCE</scope>
    <source>
        <strain evidence="2">ATCC30299</strain>
    </source>
</reference>
<dbReference type="Proteomes" id="UP001162131">
    <property type="component" value="Unassembled WGS sequence"/>
</dbReference>
<evidence type="ECO:0000256" key="1">
    <source>
        <dbReference type="SAM" id="MobiDB-lite"/>
    </source>
</evidence>
<name>A0AAU9K5M5_9CILI</name>
<keyword evidence="3" id="KW-1185">Reference proteome</keyword>
<proteinExistence type="predicted"/>
<evidence type="ECO:0000313" key="3">
    <source>
        <dbReference type="Proteomes" id="UP001162131"/>
    </source>
</evidence>
<feature type="region of interest" description="Disordered" evidence="1">
    <location>
        <begin position="47"/>
        <end position="70"/>
    </location>
</feature>
<comment type="caution">
    <text evidence="2">The sequence shown here is derived from an EMBL/GenBank/DDBJ whole genome shotgun (WGS) entry which is preliminary data.</text>
</comment>
<dbReference type="AlphaFoldDB" id="A0AAU9K5M5"/>
<evidence type="ECO:0000313" key="2">
    <source>
        <dbReference type="EMBL" id="CAG9334868.1"/>
    </source>
</evidence>
<gene>
    <name evidence="2" type="ORF">BSTOLATCC_MIC62453</name>
</gene>
<protein>
    <submittedName>
        <fullName evidence="2">Uncharacterized protein</fullName>
    </submittedName>
</protein>
<sequence>MSLRSSSEYGNKDRFFESKYKVDKLSRQNSNDRLSDFKQKLELSFKSQKSSQSNWKAFRSEVKTKPATSTSTIPNFSLYQDLSHFRPTTPTSPKTRSPFSRIKPQIDQFFKKPMTSRSPSPSILSPRVRSPRLNLYENQRKLQDVLKIEDLRKGIEILDEMADQDIKGLPLSYSKELTRFCSQALSKVRGFDF</sequence>